<evidence type="ECO:0000313" key="2">
    <source>
        <dbReference type="EMBL" id="MBV2358244.1"/>
    </source>
</evidence>
<dbReference type="PROSITE" id="PS50404">
    <property type="entry name" value="GST_NTER"/>
    <property type="match status" value="1"/>
</dbReference>
<dbReference type="Pfam" id="PF02798">
    <property type="entry name" value="GST_N"/>
    <property type="match status" value="1"/>
</dbReference>
<dbReference type="PANTHER" id="PTHR44051">
    <property type="entry name" value="GLUTATHIONE S-TRANSFERASE-RELATED"/>
    <property type="match status" value="1"/>
</dbReference>
<dbReference type="RefSeq" id="WP_217776122.1">
    <property type="nucleotide sequence ID" value="NZ_JAHRWL010000001.1"/>
</dbReference>
<dbReference type="InterPro" id="IPR004045">
    <property type="entry name" value="Glutathione_S-Trfase_N"/>
</dbReference>
<dbReference type="Proteomes" id="UP001166293">
    <property type="component" value="Unassembled WGS sequence"/>
</dbReference>
<organism evidence="2 3">
    <name type="scientific">Thalassococcus arenae</name>
    <dbReference type="NCBI Taxonomy" id="2851652"/>
    <lineage>
        <taxon>Bacteria</taxon>
        <taxon>Pseudomonadati</taxon>
        <taxon>Pseudomonadota</taxon>
        <taxon>Alphaproteobacteria</taxon>
        <taxon>Rhodobacterales</taxon>
        <taxon>Roseobacteraceae</taxon>
        <taxon>Thalassococcus</taxon>
    </lineage>
</organism>
<gene>
    <name evidence="2" type="ORF">KUH32_00515</name>
</gene>
<name>A0ABS6N2J2_9RHOB</name>
<reference evidence="2" key="1">
    <citation type="submission" date="2021-06" db="EMBL/GenBank/DDBJ databases">
        <title>Thalassococcus sp. CAU 1522 isolated from sea sand, Republic of Korea.</title>
        <authorList>
            <person name="Kim W."/>
        </authorList>
    </citation>
    <scope>NUCLEOTIDE SEQUENCE</scope>
    <source>
        <strain evidence="2">CAU 1522</strain>
    </source>
</reference>
<evidence type="ECO:0000259" key="1">
    <source>
        <dbReference type="PROSITE" id="PS50404"/>
    </source>
</evidence>
<dbReference type="PANTHER" id="PTHR44051:SF8">
    <property type="entry name" value="GLUTATHIONE S-TRANSFERASE GSTA"/>
    <property type="match status" value="1"/>
</dbReference>
<keyword evidence="3" id="KW-1185">Reference proteome</keyword>
<feature type="domain" description="GST N-terminal" evidence="1">
    <location>
        <begin position="1"/>
        <end position="82"/>
    </location>
</feature>
<accession>A0ABS6N2J2</accession>
<dbReference type="EMBL" id="JAHRWL010000001">
    <property type="protein sequence ID" value="MBV2358244.1"/>
    <property type="molecule type" value="Genomic_DNA"/>
</dbReference>
<comment type="caution">
    <text evidence="2">The sequence shown here is derived from an EMBL/GenBank/DDBJ whole genome shotgun (WGS) entry which is preliminary data.</text>
</comment>
<protein>
    <submittedName>
        <fullName evidence="2">Glutathione S-transferase family protein</fullName>
    </submittedName>
</protein>
<evidence type="ECO:0000313" key="3">
    <source>
        <dbReference type="Proteomes" id="UP001166293"/>
    </source>
</evidence>
<dbReference type="CDD" id="cd03057">
    <property type="entry name" value="GST_N_Beta"/>
    <property type="match status" value="1"/>
</dbReference>
<sequence length="227" mass="24438">MTTYRLHYAPDNASFIIRWVLEEQGPGYETRLVDRRAGAQRSAAHLALNPAGRIPVLETPQGPISETAAILLWLDEAHGGLLPPRGTAARARMLNTLLFVANTLHPEAIQTFYLHRYGPADAQDGMRAALQARLRGHLAMLDALTAAHPPDGFDAVQPYLAAILRWLALYPPGKTAWFALADYPALHGMAAALETRPALIRAAAAEGLGAHPFTAPEPPDPPEGSAV</sequence>
<proteinExistence type="predicted"/>